<gene>
    <name evidence="8" type="ORF">OBBRIDRAFT_855010</name>
</gene>
<keyword evidence="8" id="KW-0378">Hydrolase</keyword>
<dbReference type="Gene3D" id="1.10.400.10">
    <property type="entry name" value="GI Alpha 1, domain 2-like"/>
    <property type="match status" value="1"/>
</dbReference>
<dbReference type="Proteomes" id="UP000250043">
    <property type="component" value="Unassembled WGS sequence"/>
</dbReference>
<dbReference type="GO" id="GO:0005525">
    <property type="term" value="F:GTP binding"/>
    <property type="evidence" value="ECO:0007669"/>
    <property type="project" value="UniProtKB-KW"/>
</dbReference>
<dbReference type="FunFam" id="3.40.50.300:FF:000692">
    <property type="entry name" value="Guanine nucleotide-binding protein subunit alpha"/>
    <property type="match status" value="1"/>
</dbReference>
<dbReference type="GO" id="GO:0005834">
    <property type="term" value="C:heterotrimeric G-protein complex"/>
    <property type="evidence" value="ECO:0007669"/>
    <property type="project" value="TreeGrafter"/>
</dbReference>
<dbReference type="SMART" id="SM00275">
    <property type="entry name" value="G_alpha"/>
    <property type="match status" value="1"/>
</dbReference>
<dbReference type="InterPro" id="IPR011025">
    <property type="entry name" value="GproteinA_insert"/>
</dbReference>
<dbReference type="GO" id="GO:0007188">
    <property type="term" value="P:adenylate cyclase-modulating G protein-coupled receptor signaling pathway"/>
    <property type="evidence" value="ECO:0007669"/>
    <property type="project" value="TreeGrafter"/>
</dbReference>
<evidence type="ECO:0000313" key="8">
    <source>
        <dbReference type="EMBL" id="OCH86407.1"/>
    </source>
</evidence>
<protein>
    <submittedName>
        <fullName evidence="8">P-loop containing nucleoside triphosphate hydrolase protein</fullName>
    </submittedName>
</protein>
<proteinExistence type="predicted"/>
<keyword evidence="2 5" id="KW-0547">Nucleotide-binding</keyword>
<dbReference type="GO" id="GO:0031683">
    <property type="term" value="F:G-protein beta/gamma-subunit complex binding"/>
    <property type="evidence" value="ECO:0007669"/>
    <property type="project" value="InterPro"/>
</dbReference>
<dbReference type="PROSITE" id="PS51882">
    <property type="entry name" value="G_ALPHA"/>
    <property type="match status" value="1"/>
</dbReference>
<dbReference type="Pfam" id="PF00503">
    <property type="entry name" value="G-alpha"/>
    <property type="match status" value="1"/>
</dbReference>
<evidence type="ECO:0000313" key="9">
    <source>
        <dbReference type="Proteomes" id="UP000250043"/>
    </source>
</evidence>
<evidence type="ECO:0000256" key="7">
    <source>
        <dbReference type="SAM" id="MobiDB-lite"/>
    </source>
</evidence>
<sequence length="526" mass="58777">MPFIRSFADDDPLSRAIAPPPDESPEERAARLRKEADAQRISDEIDERIGQDRAAWRRNKSLFRLLLLGQSESGKSTTLKNFQLAFAPRAWLAERASWRAVIQLNLIRSVNTILDALSDELARAHADTRSSSPSPPFRPSSVVPRLDAAVAAAAAAANAPPPLLLAAKHSLLRLRLAPLRRVEADLTRRLGAASVDERFDAPEAAAPPAAGADADHDLMVATPFDAAYARARRAPGEPFVRTNRSWRDSLGEYTRARSGGRAHGRGQSTERGSQADDVTEVIASCMEDISELWADDVVQEMLRRRKMRLDHGPGFFLNDVATIAVRGYEPSDDHVVRARLRTLGVQEHHLVFETETSSDISKEWIIYDVGGSRTTRAAWLPYFDDANAILFLAPISCFDELLTEDHRVNRLEDSFVLWKAIVSSKLLANCILILFLNKYDLLERKLQSGIQVKKYLPSFGERENSAPVLAKYLHHKFREQMKELSPQPRHFYGYLTSATNTKTTAATLSSVRDGIIRQHLEKADFV</sequence>
<dbReference type="OrthoDB" id="5817230at2759"/>
<dbReference type="InterPro" id="IPR027417">
    <property type="entry name" value="P-loop_NTPase"/>
</dbReference>
<dbReference type="Gene3D" id="3.40.50.300">
    <property type="entry name" value="P-loop containing nucleotide triphosphate hydrolases"/>
    <property type="match status" value="2"/>
</dbReference>
<feature type="region of interest" description="Disordered" evidence="7">
    <location>
        <begin position="252"/>
        <end position="276"/>
    </location>
</feature>
<evidence type="ECO:0000256" key="6">
    <source>
        <dbReference type="PIRSR" id="PIRSR601019-2"/>
    </source>
</evidence>
<dbReference type="GO" id="GO:0005737">
    <property type="term" value="C:cytoplasm"/>
    <property type="evidence" value="ECO:0007669"/>
    <property type="project" value="TreeGrafter"/>
</dbReference>
<feature type="compositionally biased region" description="Basic and acidic residues" evidence="7">
    <location>
        <begin position="26"/>
        <end position="37"/>
    </location>
</feature>
<evidence type="ECO:0000256" key="4">
    <source>
        <dbReference type="ARBA" id="ARBA00023224"/>
    </source>
</evidence>
<dbReference type="AlphaFoldDB" id="A0A8E2ATH5"/>
<evidence type="ECO:0000256" key="3">
    <source>
        <dbReference type="ARBA" id="ARBA00023134"/>
    </source>
</evidence>
<accession>A0A8E2ATH5</accession>
<dbReference type="GO" id="GO:0003924">
    <property type="term" value="F:GTPase activity"/>
    <property type="evidence" value="ECO:0007669"/>
    <property type="project" value="InterPro"/>
</dbReference>
<name>A0A8E2ATH5_9APHY</name>
<keyword evidence="4" id="KW-0807">Transducer</keyword>
<keyword evidence="6" id="KW-0460">Magnesium</keyword>
<feature type="binding site" evidence="5">
    <location>
        <position position="498"/>
    </location>
    <ligand>
        <name>GTP</name>
        <dbReference type="ChEBI" id="CHEBI:37565"/>
    </ligand>
</feature>
<feature type="region of interest" description="Disordered" evidence="7">
    <location>
        <begin position="1"/>
        <end position="37"/>
    </location>
</feature>
<keyword evidence="1 6" id="KW-0479">Metal-binding</keyword>
<keyword evidence="3 5" id="KW-0342">GTP-binding</keyword>
<feature type="binding site" evidence="6">
    <location>
        <position position="342"/>
    </location>
    <ligand>
        <name>Mg(2+)</name>
        <dbReference type="ChEBI" id="CHEBI:18420"/>
    </ligand>
</feature>
<organism evidence="8 9">
    <name type="scientific">Obba rivulosa</name>
    <dbReference type="NCBI Taxonomy" id="1052685"/>
    <lineage>
        <taxon>Eukaryota</taxon>
        <taxon>Fungi</taxon>
        <taxon>Dikarya</taxon>
        <taxon>Basidiomycota</taxon>
        <taxon>Agaricomycotina</taxon>
        <taxon>Agaricomycetes</taxon>
        <taxon>Polyporales</taxon>
        <taxon>Gelatoporiaceae</taxon>
        <taxon>Obba</taxon>
    </lineage>
</organism>
<dbReference type="PANTHER" id="PTHR10218">
    <property type="entry name" value="GTP-BINDING PROTEIN ALPHA SUBUNIT"/>
    <property type="match status" value="1"/>
</dbReference>
<dbReference type="GO" id="GO:0046872">
    <property type="term" value="F:metal ion binding"/>
    <property type="evidence" value="ECO:0007669"/>
    <property type="project" value="UniProtKB-KW"/>
</dbReference>
<feature type="binding site" evidence="5">
    <location>
        <begin position="437"/>
        <end position="440"/>
    </location>
    <ligand>
        <name>GTP</name>
        <dbReference type="ChEBI" id="CHEBI:37565"/>
    </ligand>
</feature>
<evidence type="ECO:0000256" key="5">
    <source>
        <dbReference type="PIRSR" id="PIRSR601019-1"/>
    </source>
</evidence>
<dbReference type="EMBL" id="KV722529">
    <property type="protein sequence ID" value="OCH86407.1"/>
    <property type="molecule type" value="Genomic_DNA"/>
</dbReference>
<dbReference type="PANTHER" id="PTHR10218:SF360">
    <property type="entry name" value="GUANINE NUCLEOTIDE-BINDING PROTEIN SUBUNIT ALPHA HOMOLOG"/>
    <property type="match status" value="1"/>
</dbReference>
<dbReference type="PRINTS" id="PR00318">
    <property type="entry name" value="GPROTEINA"/>
</dbReference>
<reference evidence="8 9" key="1">
    <citation type="submission" date="2016-07" db="EMBL/GenBank/DDBJ databases">
        <title>Draft genome of the white-rot fungus Obba rivulosa 3A-2.</title>
        <authorList>
            <consortium name="DOE Joint Genome Institute"/>
            <person name="Miettinen O."/>
            <person name="Riley R."/>
            <person name="Acob R."/>
            <person name="Barry K."/>
            <person name="Cullen D."/>
            <person name="De Vries R."/>
            <person name="Hainaut M."/>
            <person name="Hatakka A."/>
            <person name="Henrissat B."/>
            <person name="Hilden K."/>
            <person name="Kuo R."/>
            <person name="Labutti K."/>
            <person name="Lipzen A."/>
            <person name="Makela M.R."/>
            <person name="Sandor L."/>
            <person name="Spatafora J.W."/>
            <person name="Grigoriev I.V."/>
            <person name="Hibbett D.S."/>
        </authorList>
    </citation>
    <scope>NUCLEOTIDE SEQUENCE [LARGE SCALE GENOMIC DNA]</scope>
    <source>
        <strain evidence="8 9">3A-2</strain>
    </source>
</reference>
<dbReference type="SUPFAM" id="SSF52540">
    <property type="entry name" value="P-loop containing nucleoside triphosphate hydrolases"/>
    <property type="match status" value="1"/>
</dbReference>
<dbReference type="GO" id="GO:0001664">
    <property type="term" value="F:G protein-coupled receptor binding"/>
    <property type="evidence" value="ECO:0007669"/>
    <property type="project" value="TreeGrafter"/>
</dbReference>
<dbReference type="SUPFAM" id="SSF47895">
    <property type="entry name" value="Transducin (alpha subunit), insertion domain"/>
    <property type="match status" value="1"/>
</dbReference>
<keyword evidence="9" id="KW-1185">Reference proteome</keyword>
<dbReference type="InterPro" id="IPR001019">
    <property type="entry name" value="Gprotein_alpha_su"/>
</dbReference>
<evidence type="ECO:0000256" key="2">
    <source>
        <dbReference type="ARBA" id="ARBA00022741"/>
    </source>
</evidence>
<evidence type="ECO:0000256" key="1">
    <source>
        <dbReference type="ARBA" id="ARBA00022723"/>
    </source>
</evidence>